<dbReference type="Proteomes" id="UP000199628">
    <property type="component" value="Unassembled WGS sequence"/>
</dbReference>
<dbReference type="RefSeq" id="WP_093035546.1">
    <property type="nucleotide sequence ID" value="NZ_FMZV01000016.1"/>
</dbReference>
<dbReference type="AlphaFoldDB" id="A0A1G7BG14"/>
<gene>
    <name evidence="1" type="ORF">SAMN04488239_11685</name>
</gene>
<dbReference type="OrthoDB" id="7658488at2"/>
<evidence type="ECO:0000313" key="1">
    <source>
        <dbReference type="EMBL" id="SDE26058.1"/>
    </source>
</evidence>
<accession>A0A1G7BG14</accession>
<dbReference type="STRING" id="639004.SAMN04488239_11685"/>
<organism evidence="1 2">
    <name type="scientific">Ruegeria marina</name>
    <dbReference type="NCBI Taxonomy" id="639004"/>
    <lineage>
        <taxon>Bacteria</taxon>
        <taxon>Pseudomonadati</taxon>
        <taxon>Pseudomonadota</taxon>
        <taxon>Alphaproteobacteria</taxon>
        <taxon>Rhodobacterales</taxon>
        <taxon>Roseobacteraceae</taxon>
        <taxon>Ruegeria</taxon>
    </lineage>
</organism>
<proteinExistence type="predicted"/>
<protein>
    <submittedName>
        <fullName evidence="1">Uncharacterized protein</fullName>
    </submittedName>
</protein>
<reference evidence="2" key="1">
    <citation type="submission" date="2016-10" db="EMBL/GenBank/DDBJ databases">
        <authorList>
            <person name="Varghese N."/>
            <person name="Submissions S."/>
        </authorList>
    </citation>
    <scope>NUCLEOTIDE SEQUENCE [LARGE SCALE GENOMIC DNA]</scope>
    <source>
        <strain evidence="2">CGMCC 1.9108</strain>
    </source>
</reference>
<name>A0A1G7BG14_9RHOB</name>
<keyword evidence="2" id="KW-1185">Reference proteome</keyword>
<sequence length="116" mass="12812">MSTYVSKEVSEGMAQARIAGLRKMSRLRVERDGMLYTVLRLWRDGFAVEAAATPPLRGLVDIYEGSNLLYQCLIVASGETDGEMVYEFKRHTLATDRAPLDFERAADAPVGLIGKG</sequence>
<evidence type="ECO:0000313" key="2">
    <source>
        <dbReference type="Proteomes" id="UP000199628"/>
    </source>
</evidence>
<dbReference type="EMBL" id="FMZV01000016">
    <property type="protein sequence ID" value="SDE26058.1"/>
    <property type="molecule type" value="Genomic_DNA"/>
</dbReference>